<dbReference type="InterPro" id="IPR031823">
    <property type="entry name" value="TatT"/>
</dbReference>
<keyword evidence="2" id="KW-1185">Reference proteome</keyword>
<name>A0A2X3L1P7_9BACT</name>
<gene>
    <name evidence="1" type="ORF">BARAN1_1065</name>
</gene>
<evidence type="ECO:0000313" key="2">
    <source>
        <dbReference type="Proteomes" id="UP000249818"/>
    </source>
</evidence>
<reference evidence="2" key="1">
    <citation type="submission" date="2018-05" db="EMBL/GenBank/DDBJ databases">
        <authorList>
            <person name="Hao L."/>
        </authorList>
    </citation>
    <scope>NUCLEOTIDE SEQUENCE [LARGE SCALE GENOMIC DNA]</scope>
</reference>
<sequence>MPQNESVCIIGLMRAAWNGGLWRAGAVALVAALGVVGSGTSPQEKLAAAEALYNRWDGAFEFTAYEARLRGAISLWEEVLAATDLTVDEREAVLVRLSRAYFELAEAYLPDGERRAAYATGEAAGLAALRLDPEFARVEGIHGFRAALGAAAEVGAIFWYGNNLGRSLNYDYGRALFGGTRDVLAAFTRAVELDEAYWGGGPHRALANFLAQTPGFLGGDQAQAGLHFARAVELDPAFVQNYVDWAEFYAKPRREWDTFCRLLHVALAVGDDPAQRERWPLYNHLALTRATALRAEPPERCP</sequence>
<dbReference type="Pfam" id="PF16811">
    <property type="entry name" value="TAtT"/>
    <property type="match status" value="1"/>
</dbReference>
<dbReference type="Gene3D" id="1.25.40.920">
    <property type="entry name" value="TRAP transporter T-component"/>
    <property type="match status" value="1"/>
</dbReference>
<dbReference type="InterPro" id="IPR038537">
    <property type="entry name" value="TatT_sf"/>
</dbReference>
<dbReference type="EMBL" id="LS483254">
    <property type="protein sequence ID" value="SQD93089.1"/>
    <property type="molecule type" value="Genomic_DNA"/>
</dbReference>
<evidence type="ECO:0000313" key="1">
    <source>
        <dbReference type="EMBL" id="SQD93089.1"/>
    </source>
</evidence>
<dbReference type="Proteomes" id="UP000249818">
    <property type="component" value="Chromosome BARAN1"/>
</dbReference>
<dbReference type="KEGG" id="bana:BARAN1_1065"/>
<dbReference type="AlphaFoldDB" id="A0A2X3L1P7"/>
<proteinExistence type="predicted"/>
<organism evidence="1 2">
    <name type="scientific">Candidatus Bipolaricaulis anaerobius</name>
    <dbReference type="NCBI Taxonomy" id="2026885"/>
    <lineage>
        <taxon>Bacteria</taxon>
        <taxon>Candidatus Bipolaricaulota</taxon>
        <taxon>Candidatus Bipolaricaulia</taxon>
        <taxon>Candidatus Bipolaricaulales</taxon>
        <taxon>Candidatus Bipolaricaulaceae</taxon>
        <taxon>Candidatus Bipolaricaulis</taxon>
    </lineage>
</organism>
<protein>
    <submittedName>
        <fullName evidence="1">Uncharacterized protein</fullName>
    </submittedName>
</protein>
<accession>A0A2X3L1P7</accession>